<evidence type="ECO:0000313" key="6">
    <source>
        <dbReference type="EMBL" id="MBK1841488.1"/>
    </source>
</evidence>
<dbReference type="Gene3D" id="1.10.10.60">
    <property type="entry name" value="Homeodomain-like"/>
    <property type="match status" value="1"/>
</dbReference>
<evidence type="ECO:0000313" key="7">
    <source>
        <dbReference type="Proteomes" id="UP000652760"/>
    </source>
</evidence>
<protein>
    <submittedName>
        <fullName evidence="6">TetR/AcrR family transcriptional regulator</fullName>
    </submittedName>
</protein>
<dbReference type="InterPro" id="IPR009057">
    <property type="entry name" value="Homeodomain-like_sf"/>
</dbReference>
<proteinExistence type="predicted"/>
<keyword evidence="2 4" id="KW-0238">DNA-binding</keyword>
<evidence type="ECO:0000256" key="2">
    <source>
        <dbReference type="ARBA" id="ARBA00023125"/>
    </source>
</evidence>
<evidence type="ECO:0000259" key="5">
    <source>
        <dbReference type="PROSITE" id="PS50977"/>
    </source>
</evidence>
<evidence type="ECO:0000256" key="3">
    <source>
        <dbReference type="ARBA" id="ARBA00023163"/>
    </source>
</evidence>
<feature type="DNA-binding region" description="H-T-H motif" evidence="4">
    <location>
        <begin position="37"/>
        <end position="56"/>
    </location>
</feature>
<dbReference type="Gene3D" id="1.10.357.10">
    <property type="entry name" value="Tetracycline Repressor, domain 2"/>
    <property type="match status" value="1"/>
</dbReference>
<keyword evidence="7" id="KW-1185">Reference proteome</keyword>
<reference evidence="7" key="1">
    <citation type="submission" date="2021-01" db="EMBL/GenBank/DDBJ databases">
        <title>Genome public.</title>
        <authorList>
            <person name="Liu C."/>
            <person name="Sun Q."/>
        </authorList>
    </citation>
    <scope>NUCLEOTIDE SEQUENCE [LARGE SCALE GENOMIC DNA]</scope>
    <source>
        <strain evidence="7">YIM B02556</strain>
    </source>
</reference>
<dbReference type="Proteomes" id="UP000652760">
    <property type="component" value="Unassembled WGS sequence"/>
</dbReference>
<feature type="domain" description="HTH tetR-type" evidence="5">
    <location>
        <begin position="14"/>
        <end position="74"/>
    </location>
</feature>
<dbReference type="SUPFAM" id="SSF46689">
    <property type="entry name" value="Homeodomain-like"/>
    <property type="match status" value="1"/>
</dbReference>
<dbReference type="InterPro" id="IPR036271">
    <property type="entry name" value="Tet_transcr_reg_TetR-rel_C_sf"/>
</dbReference>
<keyword evidence="1" id="KW-0805">Transcription regulation</keyword>
<accession>A0ABS1FDS2</accession>
<gene>
    <name evidence="6" type="ORF">JHL17_29220</name>
</gene>
<dbReference type="InterPro" id="IPR001647">
    <property type="entry name" value="HTH_TetR"/>
</dbReference>
<dbReference type="Pfam" id="PF00440">
    <property type="entry name" value="TetR_N"/>
    <property type="match status" value="1"/>
</dbReference>
<organism evidence="6 7">
    <name type="scientific">Azospirillum endophyticum</name>
    <dbReference type="NCBI Taxonomy" id="2800326"/>
    <lineage>
        <taxon>Bacteria</taxon>
        <taxon>Pseudomonadati</taxon>
        <taxon>Pseudomonadota</taxon>
        <taxon>Alphaproteobacteria</taxon>
        <taxon>Rhodospirillales</taxon>
        <taxon>Azospirillaceae</taxon>
        <taxon>Azospirillum</taxon>
    </lineage>
</organism>
<dbReference type="PANTHER" id="PTHR47506:SF1">
    <property type="entry name" value="HTH-TYPE TRANSCRIPTIONAL REGULATOR YJDC"/>
    <property type="match status" value="1"/>
</dbReference>
<evidence type="ECO:0000256" key="1">
    <source>
        <dbReference type="ARBA" id="ARBA00023015"/>
    </source>
</evidence>
<dbReference type="EMBL" id="JAENHM010000073">
    <property type="protein sequence ID" value="MBK1841488.1"/>
    <property type="molecule type" value="Genomic_DNA"/>
</dbReference>
<evidence type="ECO:0000256" key="4">
    <source>
        <dbReference type="PROSITE-ProRule" id="PRU00335"/>
    </source>
</evidence>
<dbReference type="InterPro" id="IPR023772">
    <property type="entry name" value="DNA-bd_HTH_TetR-type_CS"/>
</dbReference>
<comment type="caution">
    <text evidence="6">The sequence shown here is derived from an EMBL/GenBank/DDBJ whole genome shotgun (WGS) entry which is preliminary data.</text>
</comment>
<sequence length="199" mass="21617">MDKVKRTRRGGPRTFDRNEAVATAMRLFWRHGYEGVSISDLTTAIGIAPPSLYAAFGSKAELYREALDRYGDLPGALNTLVPGETPSATAEALLRRAIEFATDPAGEGGCMVSVGMVQCGPDHADIAHDLAARRQAMFEEAARIFSRWLDSASSHALARYLLTVMQGIAVQSRDGVGKQELQAMADTIVDDIRRRYDGG</sequence>
<dbReference type="PROSITE" id="PS50977">
    <property type="entry name" value="HTH_TETR_2"/>
    <property type="match status" value="1"/>
</dbReference>
<dbReference type="PANTHER" id="PTHR47506">
    <property type="entry name" value="TRANSCRIPTIONAL REGULATORY PROTEIN"/>
    <property type="match status" value="1"/>
</dbReference>
<dbReference type="PROSITE" id="PS01081">
    <property type="entry name" value="HTH_TETR_1"/>
    <property type="match status" value="1"/>
</dbReference>
<keyword evidence="3" id="KW-0804">Transcription</keyword>
<name>A0ABS1FDS2_9PROT</name>
<dbReference type="SUPFAM" id="SSF48498">
    <property type="entry name" value="Tetracyclin repressor-like, C-terminal domain"/>
    <property type="match status" value="1"/>
</dbReference>